<evidence type="ECO:0000256" key="2">
    <source>
        <dbReference type="ARBA" id="ARBA00022599"/>
    </source>
</evidence>
<sequence length="150" mass="16751">SQEVGVKTIVILDKQGEQLDRIEEGMDQINQDMRDAEKNLEGLEKCCGLCVLPWKRSKNFEKGSDYNKTWKASEDGKINSNGPRLVVDQGSGGAPTGGYITRYQLNCQLLTSTLSFFQIGSQNEKLNQGGSLNIRVDEANKRANRILRNQ</sequence>
<dbReference type="SUPFAM" id="SSF58038">
    <property type="entry name" value="SNARE fusion complex"/>
    <property type="match status" value="1"/>
</dbReference>
<dbReference type="InterPro" id="IPR000928">
    <property type="entry name" value="SNAP-25_dom"/>
</dbReference>
<evidence type="ECO:0000313" key="11">
    <source>
        <dbReference type="Proteomes" id="UP000678393"/>
    </source>
</evidence>
<dbReference type="PROSITE" id="PS50192">
    <property type="entry name" value="T_SNARE"/>
    <property type="match status" value="1"/>
</dbReference>
<feature type="coiled-coil region" evidence="8">
    <location>
        <begin position="12"/>
        <end position="46"/>
    </location>
</feature>
<keyword evidence="3" id="KW-0677">Repeat</keyword>
<dbReference type="GO" id="GO:0098793">
    <property type="term" value="C:presynapse"/>
    <property type="evidence" value="ECO:0007669"/>
    <property type="project" value="GOC"/>
</dbReference>
<dbReference type="OrthoDB" id="19261at2759"/>
<dbReference type="GO" id="GO:0005484">
    <property type="term" value="F:SNAP receptor activity"/>
    <property type="evidence" value="ECO:0007669"/>
    <property type="project" value="TreeGrafter"/>
</dbReference>
<dbReference type="CDD" id="cd15889">
    <property type="entry name" value="SNARE_SNAP25N_23N"/>
    <property type="match status" value="1"/>
</dbReference>
<evidence type="ECO:0000256" key="1">
    <source>
        <dbReference type="ARBA" id="ARBA00009480"/>
    </source>
</evidence>
<evidence type="ECO:0000256" key="6">
    <source>
        <dbReference type="ARBA" id="ARBA00034102"/>
    </source>
</evidence>
<feature type="non-terminal residue" evidence="10">
    <location>
        <position position="150"/>
    </location>
</feature>
<evidence type="ECO:0000256" key="4">
    <source>
        <dbReference type="ARBA" id="ARBA00023018"/>
    </source>
</evidence>
<dbReference type="GO" id="GO:0031629">
    <property type="term" value="P:synaptic vesicle fusion to presynaptic active zone membrane"/>
    <property type="evidence" value="ECO:0007669"/>
    <property type="project" value="TreeGrafter"/>
</dbReference>
<dbReference type="GO" id="GO:0031201">
    <property type="term" value="C:SNARE complex"/>
    <property type="evidence" value="ECO:0007669"/>
    <property type="project" value="TreeGrafter"/>
</dbReference>
<dbReference type="PANTHER" id="PTHR19305">
    <property type="entry name" value="SYNAPTOSOMAL ASSOCIATED PROTEIN"/>
    <property type="match status" value="1"/>
</dbReference>
<dbReference type="GO" id="GO:0016082">
    <property type="term" value="P:synaptic vesicle priming"/>
    <property type="evidence" value="ECO:0007669"/>
    <property type="project" value="TreeGrafter"/>
</dbReference>
<evidence type="ECO:0000256" key="8">
    <source>
        <dbReference type="SAM" id="Coils"/>
    </source>
</evidence>
<dbReference type="Pfam" id="PF00835">
    <property type="entry name" value="SNAP-25"/>
    <property type="match status" value="1"/>
</dbReference>
<dbReference type="InterPro" id="IPR000727">
    <property type="entry name" value="T_SNARE_dom"/>
</dbReference>
<dbReference type="Gene3D" id="1.20.5.110">
    <property type="match status" value="1"/>
</dbReference>
<comment type="subcellular location">
    <subcellularLocation>
        <location evidence="6">Synapse</location>
        <location evidence="6">Synaptosome</location>
    </subcellularLocation>
</comment>
<dbReference type="GO" id="GO:0005886">
    <property type="term" value="C:plasma membrane"/>
    <property type="evidence" value="ECO:0007669"/>
    <property type="project" value="TreeGrafter"/>
</dbReference>
<evidence type="ECO:0000313" key="10">
    <source>
        <dbReference type="EMBL" id="CAG5136078.1"/>
    </source>
</evidence>
<accession>A0A8S4A736</accession>
<evidence type="ECO:0000256" key="3">
    <source>
        <dbReference type="ARBA" id="ARBA00022737"/>
    </source>
</evidence>
<evidence type="ECO:0000259" key="9">
    <source>
        <dbReference type="PROSITE" id="PS50192"/>
    </source>
</evidence>
<keyword evidence="11" id="KW-1185">Reference proteome</keyword>
<protein>
    <recommendedName>
        <fullName evidence="7">Synaptosomal-associated protein</fullName>
    </recommendedName>
</protein>
<keyword evidence="5 8" id="KW-0175">Coiled coil</keyword>
<dbReference type="Proteomes" id="UP000678393">
    <property type="component" value="Unassembled WGS sequence"/>
</dbReference>
<dbReference type="PANTHER" id="PTHR19305:SF14">
    <property type="entry name" value="SYNAPTOSOMAL-ASSOCIATED PROTEIN-RELATED"/>
    <property type="match status" value="1"/>
</dbReference>
<dbReference type="GO" id="GO:0043005">
    <property type="term" value="C:neuron projection"/>
    <property type="evidence" value="ECO:0007669"/>
    <property type="project" value="UniProtKB-KW"/>
</dbReference>
<dbReference type="EMBL" id="CAJHNH020008487">
    <property type="protein sequence ID" value="CAG5136078.1"/>
    <property type="molecule type" value="Genomic_DNA"/>
</dbReference>
<comment type="caution">
    <text evidence="10">The sequence shown here is derived from an EMBL/GenBank/DDBJ whole genome shotgun (WGS) entry which is preliminary data.</text>
</comment>
<evidence type="ECO:0000256" key="7">
    <source>
        <dbReference type="RuleBase" id="RU003496"/>
    </source>
</evidence>
<reference evidence="10" key="1">
    <citation type="submission" date="2021-04" db="EMBL/GenBank/DDBJ databases">
        <authorList>
            <consortium name="Molecular Ecology Group"/>
        </authorList>
    </citation>
    <scope>NUCLEOTIDE SEQUENCE</scope>
</reference>
<gene>
    <name evidence="10" type="ORF">CUNI_LOCUS21636</name>
</gene>
<name>A0A8S4A736_9EUPU</name>
<proteinExistence type="inferred from homology"/>
<feature type="domain" description="T-SNARE coiled-coil homology" evidence="9">
    <location>
        <begin position="1"/>
        <end position="43"/>
    </location>
</feature>
<comment type="similarity">
    <text evidence="1 7">Belongs to the SNAP-25 family.</text>
</comment>
<keyword evidence="4" id="KW-0770">Synapse</keyword>
<keyword evidence="2" id="KW-0771">Synaptosome</keyword>
<organism evidence="10 11">
    <name type="scientific">Candidula unifasciata</name>
    <dbReference type="NCBI Taxonomy" id="100452"/>
    <lineage>
        <taxon>Eukaryota</taxon>
        <taxon>Metazoa</taxon>
        <taxon>Spiralia</taxon>
        <taxon>Lophotrochozoa</taxon>
        <taxon>Mollusca</taxon>
        <taxon>Gastropoda</taxon>
        <taxon>Heterobranchia</taxon>
        <taxon>Euthyneura</taxon>
        <taxon>Panpulmonata</taxon>
        <taxon>Eupulmonata</taxon>
        <taxon>Stylommatophora</taxon>
        <taxon>Helicina</taxon>
        <taxon>Helicoidea</taxon>
        <taxon>Geomitridae</taxon>
        <taxon>Candidula</taxon>
    </lineage>
</organism>
<evidence type="ECO:0000256" key="5">
    <source>
        <dbReference type="ARBA" id="ARBA00023054"/>
    </source>
</evidence>
<dbReference type="AlphaFoldDB" id="A0A8S4A736"/>
<dbReference type="GO" id="GO:0019905">
    <property type="term" value="F:syntaxin binding"/>
    <property type="evidence" value="ECO:0007669"/>
    <property type="project" value="TreeGrafter"/>
</dbReference>